<comment type="caution">
    <text evidence="3">The sequence shown here is derived from an EMBL/GenBank/DDBJ whole genome shotgun (WGS) entry which is preliminary data.</text>
</comment>
<name>K2GSI2_9RHOB</name>
<dbReference type="Proteomes" id="UP000006765">
    <property type="component" value="Unassembled WGS sequence"/>
</dbReference>
<dbReference type="Gene3D" id="2.30.330.10">
    <property type="entry name" value="SpoA-like"/>
    <property type="match status" value="1"/>
</dbReference>
<evidence type="ECO:0000256" key="1">
    <source>
        <dbReference type="SAM" id="MobiDB-lite"/>
    </source>
</evidence>
<keyword evidence="3" id="KW-0282">Flagellum</keyword>
<dbReference type="OrthoDB" id="7824563at2"/>
<dbReference type="Pfam" id="PF01052">
    <property type="entry name" value="FliMN_C"/>
    <property type="match status" value="1"/>
</dbReference>
<keyword evidence="3" id="KW-0969">Cilium</keyword>
<protein>
    <submittedName>
        <fullName evidence="3">Putative flagellar switch protein FliM</fullName>
    </submittedName>
</protein>
<evidence type="ECO:0000313" key="4">
    <source>
        <dbReference type="Proteomes" id="UP000006765"/>
    </source>
</evidence>
<gene>
    <name evidence="3" type="ORF">OCGS_0621</name>
</gene>
<feature type="region of interest" description="Disordered" evidence="1">
    <location>
        <begin position="1"/>
        <end position="24"/>
    </location>
</feature>
<dbReference type="AlphaFoldDB" id="K2GSI2"/>
<evidence type="ECO:0000259" key="2">
    <source>
        <dbReference type="Pfam" id="PF01052"/>
    </source>
</evidence>
<dbReference type="SUPFAM" id="SSF101801">
    <property type="entry name" value="Surface presentation of antigens (SPOA)"/>
    <property type="match status" value="1"/>
</dbReference>
<keyword evidence="4" id="KW-1185">Reference proteome</keyword>
<reference evidence="3 4" key="1">
    <citation type="journal article" date="2012" name="J. Bacteriol.">
        <title>Draft Genome Sequence of Oceaniovalibus guishaninsula JLT2003T.</title>
        <authorList>
            <person name="Tang K."/>
            <person name="Liu K."/>
            <person name="Jiao N."/>
        </authorList>
    </citation>
    <scope>NUCLEOTIDE SEQUENCE [LARGE SCALE GENOMIC DNA]</scope>
    <source>
        <strain evidence="3 4">JLT2003</strain>
    </source>
</reference>
<dbReference type="STRING" id="1231392.OCGS_0621"/>
<proteinExistence type="predicted"/>
<dbReference type="eggNOG" id="COG1868">
    <property type="taxonomic scope" value="Bacteria"/>
</dbReference>
<dbReference type="RefSeq" id="WP_007425774.1">
    <property type="nucleotide sequence ID" value="NZ_AMGO01000007.1"/>
</dbReference>
<feature type="domain" description="Flagellar motor switch protein FliN-like C-terminal" evidence="2">
    <location>
        <begin position="212"/>
        <end position="280"/>
    </location>
</feature>
<dbReference type="EMBL" id="AMGO01000007">
    <property type="protein sequence ID" value="EKE45531.1"/>
    <property type="molecule type" value="Genomic_DNA"/>
</dbReference>
<keyword evidence="3" id="KW-0966">Cell projection</keyword>
<dbReference type="InterPro" id="IPR036429">
    <property type="entry name" value="SpoA-like_sf"/>
</dbReference>
<dbReference type="InterPro" id="IPR001543">
    <property type="entry name" value="FliN-like_C"/>
</dbReference>
<evidence type="ECO:0000313" key="3">
    <source>
        <dbReference type="EMBL" id="EKE45531.1"/>
    </source>
</evidence>
<accession>K2GSI2</accession>
<sequence>MTDQSPLRRKIGEGRRADAPPPLSPERIWGRAVVHGLNDSIGLAAVAEDAATDRLFPAAAAALVVPGALAVLLDGPDGWGLAVLDPGFLAAVIEQQTMARVGTRPVDSRPVTALDAAMAADPLDRILAAQEVLAADLTGLEMRRGYRFATRIEDPREIGLRLAETAHRRVRIGLALGGGARHGHLDIVLPEPPPRSAPGLPPSNWPDRLQTRVMGAEVGLTARLASISLSAGEITDLRVGQVLTLPRSALGRVQVTTGIGEVVAEGRLGQSDGRKAVRIVGQATGEVSMDGEGG</sequence>
<organism evidence="3 4">
    <name type="scientific">Oceaniovalibus guishaninsula JLT2003</name>
    <dbReference type="NCBI Taxonomy" id="1231392"/>
    <lineage>
        <taxon>Bacteria</taxon>
        <taxon>Pseudomonadati</taxon>
        <taxon>Pseudomonadota</taxon>
        <taxon>Alphaproteobacteria</taxon>
        <taxon>Rhodobacterales</taxon>
        <taxon>Roseobacteraceae</taxon>
        <taxon>Oceaniovalibus</taxon>
    </lineage>
</organism>